<organism evidence="1 2">
    <name type="scientific">Dipteronia dyeriana</name>
    <dbReference type="NCBI Taxonomy" id="168575"/>
    <lineage>
        <taxon>Eukaryota</taxon>
        <taxon>Viridiplantae</taxon>
        <taxon>Streptophyta</taxon>
        <taxon>Embryophyta</taxon>
        <taxon>Tracheophyta</taxon>
        <taxon>Spermatophyta</taxon>
        <taxon>Magnoliopsida</taxon>
        <taxon>eudicotyledons</taxon>
        <taxon>Gunneridae</taxon>
        <taxon>Pentapetalae</taxon>
        <taxon>rosids</taxon>
        <taxon>malvids</taxon>
        <taxon>Sapindales</taxon>
        <taxon>Sapindaceae</taxon>
        <taxon>Hippocastanoideae</taxon>
        <taxon>Acereae</taxon>
        <taxon>Dipteronia</taxon>
    </lineage>
</organism>
<evidence type="ECO:0000313" key="2">
    <source>
        <dbReference type="Proteomes" id="UP001280121"/>
    </source>
</evidence>
<dbReference type="Proteomes" id="UP001280121">
    <property type="component" value="Unassembled WGS sequence"/>
</dbReference>
<dbReference type="AlphaFoldDB" id="A0AAD9U3P9"/>
<sequence length="67" mass="8023">MRVVAKRFLRSNDTVYRQFKHVLICGHAPNIIREQTRGQQPPPLEIRDNPKFYLDFKDIIMLLIRDT</sequence>
<comment type="caution">
    <text evidence="1">The sequence shown here is derived from an EMBL/GenBank/DDBJ whole genome shotgun (WGS) entry which is preliminary data.</text>
</comment>
<keyword evidence="2" id="KW-1185">Reference proteome</keyword>
<proteinExistence type="predicted"/>
<protein>
    <submittedName>
        <fullName evidence="1">Uncharacterized protein</fullName>
    </submittedName>
</protein>
<name>A0AAD9U3P9_9ROSI</name>
<evidence type="ECO:0000313" key="1">
    <source>
        <dbReference type="EMBL" id="KAK2647274.1"/>
    </source>
</evidence>
<dbReference type="EMBL" id="JANJYI010000006">
    <property type="protein sequence ID" value="KAK2647274.1"/>
    <property type="molecule type" value="Genomic_DNA"/>
</dbReference>
<reference evidence="1" key="1">
    <citation type="journal article" date="2023" name="Plant J.">
        <title>Genome sequences and population genomics provide insights into the demographic history, inbreeding, and mutation load of two 'living fossil' tree species of Dipteronia.</title>
        <authorList>
            <person name="Feng Y."/>
            <person name="Comes H.P."/>
            <person name="Chen J."/>
            <person name="Zhu S."/>
            <person name="Lu R."/>
            <person name="Zhang X."/>
            <person name="Li P."/>
            <person name="Qiu J."/>
            <person name="Olsen K.M."/>
            <person name="Qiu Y."/>
        </authorList>
    </citation>
    <scope>NUCLEOTIDE SEQUENCE</scope>
    <source>
        <strain evidence="1">KIB01</strain>
    </source>
</reference>
<accession>A0AAD9U3P9</accession>
<gene>
    <name evidence="1" type="ORF">Ddye_022469</name>
</gene>